<feature type="domain" description="HTH rpiR-type" evidence="1">
    <location>
        <begin position="28"/>
        <end position="82"/>
    </location>
</feature>
<dbReference type="PANTHER" id="PTHR30514">
    <property type="entry name" value="GLUCOKINASE"/>
    <property type="match status" value="1"/>
</dbReference>
<dbReference type="SUPFAM" id="SSF46689">
    <property type="entry name" value="Homeodomain-like"/>
    <property type="match status" value="1"/>
</dbReference>
<dbReference type="GO" id="GO:0003677">
    <property type="term" value="F:DNA binding"/>
    <property type="evidence" value="ECO:0007669"/>
    <property type="project" value="InterPro"/>
</dbReference>
<dbReference type="InterPro" id="IPR047640">
    <property type="entry name" value="RpiR-like"/>
</dbReference>
<dbReference type="GO" id="GO:1901135">
    <property type="term" value="P:carbohydrate derivative metabolic process"/>
    <property type="evidence" value="ECO:0007669"/>
    <property type="project" value="InterPro"/>
</dbReference>
<dbReference type="InterPro" id="IPR036388">
    <property type="entry name" value="WH-like_DNA-bd_sf"/>
</dbReference>
<protein>
    <submittedName>
        <fullName evidence="2">RpiR family transcriptional regulator</fullName>
    </submittedName>
</protein>
<dbReference type="SUPFAM" id="SSF53697">
    <property type="entry name" value="SIS domain"/>
    <property type="match status" value="1"/>
</dbReference>
<dbReference type="Pfam" id="PF01418">
    <property type="entry name" value="HTH_6"/>
    <property type="match status" value="1"/>
</dbReference>
<dbReference type="InterPro" id="IPR000281">
    <property type="entry name" value="HTH_RpiR"/>
</dbReference>
<reference evidence="2 3" key="1">
    <citation type="submission" date="2019-03" db="EMBL/GenBank/DDBJ databases">
        <title>Genomic Encyclopedia of Type Strains, Phase IV (KMG-IV): sequencing the most valuable type-strain genomes for metagenomic binning, comparative biology and taxonomic classification.</title>
        <authorList>
            <person name="Goeker M."/>
        </authorList>
    </citation>
    <scope>NUCLEOTIDE SEQUENCE [LARGE SCALE GENOMIC DNA]</scope>
    <source>
        <strain evidence="2 3">DSM 29487</strain>
    </source>
</reference>
<keyword evidence="3" id="KW-1185">Reference proteome</keyword>
<dbReference type="InterPro" id="IPR046348">
    <property type="entry name" value="SIS_dom_sf"/>
</dbReference>
<dbReference type="Gene3D" id="1.10.10.10">
    <property type="entry name" value="Winged helix-like DNA-binding domain superfamily/Winged helix DNA-binding domain"/>
    <property type="match status" value="1"/>
</dbReference>
<organism evidence="2 3">
    <name type="scientific">Longibaculum muris</name>
    <dbReference type="NCBI Taxonomy" id="1796628"/>
    <lineage>
        <taxon>Bacteria</taxon>
        <taxon>Bacillati</taxon>
        <taxon>Bacillota</taxon>
        <taxon>Erysipelotrichia</taxon>
        <taxon>Erysipelotrichales</taxon>
        <taxon>Coprobacillaceae</taxon>
        <taxon>Longibaculum</taxon>
    </lineage>
</organism>
<sequence>MIKLYNVMNMAGFIYKLQNIINASPENDDTDIILARCLLKNINSITHKTSLQDFANICYTSQSSISRFAQKIGYSSFNAFKSDCLNVQEELQELAIDNAAFQDIDFNKYTSDISHCLLQMQNDFPLSELEQICDFIHDAKRILIFATHIPGDLGNILQRGLLTTGKFVEFYPRKEHQMKVAKEIQKDDLCIFISLEGTLLMEKTITIPAIMSSSTSILITQNVHTKFSQHFTKVIGLGKHDHETIGKYKLLFFIDCLLHQYYHKYVIQHLK</sequence>
<gene>
    <name evidence="2" type="ORF">EDD60_11168</name>
</gene>
<dbReference type="GO" id="GO:0003700">
    <property type="term" value="F:DNA-binding transcription factor activity"/>
    <property type="evidence" value="ECO:0007669"/>
    <property type="project" value="InterPro"/>
</dbReference>
<dbReference type="GO" id="GO:0097367">
    <property type="term" value="F:carbohydrate derivative binding"/>
    <property type="evidence" value="ECO:0007669"/>
    <property type="project" value="InterPro"/>
</dbReference>
<dbReference type="EMBL" id="SMCQ01000011">
    <property type="protein sequence ID" value="TCV98661.1"/>
    <property type="molecule type" value="Genomic_DNA"/>
</dbReference>
<dbReference type="GeneID" id="98915537"/>
<name>A0A4R3Z0N3_9FIRM</name>
<evidence type="ECO:0000313" key="3">
    <source>
        <dbReference type="Proteomes" id="UP000295515"/>
    </source>
</evidence>
<comment type="caution">
    <text evidence="2">The sequence shown here is derived from an EMBL/GenBank/DDBJ whole genome shotgun (WGS) entry which is preliminary data.</text>
</comment>
<dbReference type="Proteomes" id="UP000295515">
    <property type="component" value="Unassembled WGS sequence"/>
</dbReference>
<dbReference type="Gene3D" id="3.40.50.10490">
    <property type="entry name" value="Glucose-6-phosphate isomerase like protein, domain 1"/>
    <property type="match status" value="1"/>
</dbReference>
<dbReference type="RefSeq" id="WP_243646661.1">
    <property type="nucleotide sequence ID" value="NZ_JANKBF010000012.1"/>
</dbReference>
<proteinExistence type="predicted"/>
<evidence type="ECO:0000259" key="1">
    <source>
        <dbReference type="Pfam" id="PF01418"/>
    </source>
</evidence>
<dbReference type="InterPro" id="IPR009057">
    <property type="entry name" value="Homeodomain-like_sf"/>
</dbReference>
<accession>A0A4R3Z0N3</accession>
<dbReference type="PANTHER" id="PTHR30514:SF1">
    <property type="entry name" value="HTH-TYPE TRANSCRIPTIONAL REGULATOR HEXR-RELATED"/>
    <property type="match status" value="1"/>
</dbReference>
<dbReference type="AlphaFoldDB" id="A0A4R3Z0N3"/>
<evidence type="ECO:0000313" key="2">
    <source>
        <dbReference type="EMBL" id="TCV98661.1"/>
    </source>
</evidence>